<reference evidence="2 3" key="1">
    <citation type="submission" date="2019-03" db="EMBL/GenBank/DDBJ databases">
        <title>Sequencing the genomes of 1000 actinobacteria strains.</title>
        <authorList>
            <person name="Klenk H.-P."/>
        </authorList>
    </citation>
    <scope>NUCLEOTIDE SEQUENCE [LARGE SCALE GENOMIC DNA]</scope>
    <source>
        <strain evidence="2 3">DSM 18936</strain>
    </source>
</reference>
<organism evidence="2 3">
    <name type="scientific">Ilumatobacter fluminis</name>
    <dbReference type="NCBI Taxonomy" id="467091"/>
    <lineage>
        <taxon>Bacteria</taxon>
        <taxon>Bacillati</taxon>
        <taxon>Actinomycetota</taxon>
        <taxon>Acidimicrobiia</taxon>
        <taxon>Acidimicrobiales</taxon>
        <taxon>Ilumatobacteraceae</taxon>
        <taxon>Ilumatobacter</taxon>
    </lineage>
</organism>
<comment type="caution">
    <text evidence="2">The sequence shown here is derived from an EMBL/GenBank/DDBJ whole genome shotgun (WGS) entry which is preliminary data.</text>
</comment>
<dbReference type="AlphaFoldDB" id="A0A4R7HXX5"/>
<gene>
    <name evidence="2" type="ORF">BDK89_1045</name>
</gene>
<name>A0A4R7HXX5_9ACTN</name>
<dbReference type="Proteomes" id="UP000294558">
    <property type="component" value="Unassembled WGS sequence"/>
</dbReference>
<dbReference type="CDD" id="cd05154">
    <property type="entry name" value="ACAD10_11_N-like"/>
    <property type="match status" value="1"/>
</dbReference>
<evidence type="ECO:0000313" key="2">
    <source>
        <dbReference type="EMBL" id="TDT15474.1"/>
    </source>
</evidence>
<keyword evidence="2" id="KW-0808">Transferase</keyword>
<dbReference type="PANTHER" id="PTHR47829:SF1">
    <property type="entry name" value="HAD FAMILY PHOSPHATASE"/>
    <property type="match status" value="1"/>
</dbReference>
<dbReference type="Gene3D" id="3.30.200.20">
    <property type="entry name" value="Phosphorylase Kinase, domain 1"/>
    <property type="match status" value="1"/>
</dbReference>
<dbReference type="Pfam" id="PF01636">
    <property type="entry name" value="APH"/>
    <property type="match status" value="1"/>
</dbReference>
<evidence type="ECO:0000259" key="1">
    <source>
        <dbReference type="Pfam" id="PF01636"/>
    </source>
</evidence>
<dbReference type="Gene3D" id="3.90.1200.10">
    <property type="match status" value="1"/>
</dbReference>
<dbReference type="InterPro" id="IPR041726">
    <property type="entry name" value="ACAD10_11_N"/>
</dbReference>
<evidence type="ECO:0000313" key="3">
    <source>
        <dbReference type="Proteomes" id="UP000294558"/>
    </source>
</evidence>
<protein>
    <submittedName>
        <fullName evidence="2">Aminoglycoside phosphotransferase (APT) family kinase protein</fullName>
    </submittedName>
</protein>
<dbReference type="InterPro" id="IPR052898">
    <property type="entry name" value="ACAD10-like"/>
</dbReference>
<dbReference type="PANTHER" id="PTHR47829">
    <property type="entry name" value="HYDROLASE, PUTATIVE (AFU_ORTHOLOGUE AFUA_1G12880)-RELATED"/>
    <property type="match status" value="1"/>
</dbReference>
<feature type="domain" description="Aminoglycoside phosphotransferase" evidence="1">
    <location>
        <begin position="26"/>
        <end position="249"/>
    </location>
</feature>
<keyword evidence="3" id="KW-1185">Reference proteome</keyword>
<sequence length="341" mass="37355">MQGINHDRVSAWLADHIDGAQPPFEFSLITGGRSNLTFAVVDGNGRKLVLRRPPTGHVLATAHDMAREHRIISAVGKSGVPVPTTLGLCTDESVNDAPFYVMDYVDGQVLDSPEKADLLPVELREPASHHLIDVLADLHAVDIDEIGLGDLARREGYIERQLKRWSTQWANSKTRDLPVVDEVATRLAADVPEQQGVSIAHGDYRFGNCLVDTAAGRVAAVLDWELCTLGDPLADVGYLGVYWVKGDGEGRHNDPSSAPGFPAYEDLVARYAERTGRDVSRIDYYVAFSHWRLAVISEGVYARYLHGAMGDQADETALELFKVATEDLATKARDALDRLDA</sequence>
<dbReference type="InterPro" id="IPR002575">
    <property type="entry name" value="Aminoglycoside_PTrfase"/>
</dbReference>
<dbReference type="RefSeq" id="WP_243839100.1">
    <property type="nucleotide sequence ID" value="NZ_SOAU01000001.1"/>
</dbReference>
<keyword evidence="2" id="KW-0418">Kinase</keyword>
<dbReference type="InterPro" id="IPR011009">
    <property type="entry name" value="Kinase-like_dom_sf"/>
</dbReference>
<dbReference type="EMBL" id="SOAU01000001">
    <property type="protein sequence ID" value="TDT15474.1"/>
    <property type="molecule type" value="Genomic_DNA"/>
</dbReference>
<proteinExistence type="predicted"/>
<dbReference type="SUPFAM" id="SSF56112">
    <property type="entry name" value="Protein kinase-like (PK-like)"/>
    <property type="match status" value="1"/>
</dbReference>
<dbReference type="GO" id="GO:0016301">
    <property type="term" value="F:kinase activity"/>
    <property type="evidence" value="ECO:0007669"/>
    <property type="project" value="UniProtKB-KW"/>
</dbReference>
<accession>A0A4R7HXX5</accession>